<dbReference type="PROSITE" id="PS50893">
    <property type="entry name" value="ABC_TRANSPORTER_2"/>
    <property type="match status" value="1"/>
</dbReference>
<dbReference type="GO" id="GO:0005524">
    <property type="term" value="F:ATP binding"/>
    <property type="evidence" value="ECO:0007669"/>
    <property type="project" value="InterPro"/>
</dbReference>
<evidence type="ECO:0000259" key="2">
    <source>
        <dbReference type="PROSITE" id="PS50893"/>
    </source>
</evidence>
<organism evidence="3">
    <name type="scientific">hydrothermal vent metagenome</name>
    <dbReference type="NCBI Taxonomy" id="652676"/>
    <lineage>
        <taxon>unclassified sequences</taxon>
        <taxon>metagenomes</taxon>
        <taxon>ecological metagenomes</taxon>
    </lineage>
</organism>
<dbReference type="Pfam" id="PF00005">
    <property type="entry name" value="ABC_tran"/>
    <property type="match status" value="1"/>
</dbReference>
<reference evidence="3" key="1">
    <citation type="submission" date="2018-06" db="EMBL/GenBank/DDBJ databases">
        <authorList>
            <person name="Zhirakovskaya E."/>
        </authorList>
    </citation>
    <scope>NUCLEOTIDE SEQUENCE</scope>
</reference>
<keyword evidence="1" id="KW-0813">Transport</keyword>
<evidence type="ECO:0000256" key="1">
    <source>
        <dbReference type="ARBA" id="ARBA00022448"/>
    </source>
</evidence>
<feature type="domain" description="ABC transporter" evidence="2">
    <location>
        <begin position="7"/>
        <end position="246"/>
    </location>
</feature>
<evidence type="ECO:0000313" key="3">
    <source>
        <dbReference type="EMBL" id="VAW51495.1"/>
    </source>
</evidence>
<dbReference type="EMBL" id="UOFE01000017">
    <property type="protein sequence ID" value="VAW51495.1"/>
    <property type="molecule type" value="Genomic_DNA"/>
</dbReference>
<dbReference type="PANTHER" id="PTHR42781:SF9">
    <property type="entry name" value="AMINO ACID ABC TRANSPORTER, ATP-BINDING PROTEIN-RELATED"/>
    <property type="match status" value="1"/>
</dbReference>
<dbReference type="Gene3D" id="3.40.50.300">
    <property type="entry name" value="P-loop containing nucleotide triphosphate hydrolases"/>
    <property type="match status" value="1"/>
</dbReference>
<dbReference type="GO" id="GO:0016887">
    <property type="term" value="F:ATP hydrolysis activity"/>
    <property type="evidence" value="ECO:0007669"/>
    <property type="project" value="InterPro"/>
</dbReference>
<gene>
    <name evidence="3" type="ORF">MNBD_GAMMA05-2091</name>
</gene>
<dbReference type="InterPro" id="IPR027417">
    <property type="entry name" value="P-loop_NTPase"/>
</dbReference>
<dbReference type="AlphaFoldDB" id="A0A3B0W6G6"/>
<dbReference type="SUPFAM" id="SSF52540">
    <property type="entry name" value="P-loop containing nucleoside triphosphate hydrolases"/>
    <property type="match status" value="1"/>
</dbReference>
<sequence>MTQHPIIQCENLIPRDLPFKYQGDALDFKMDKGEVTCIIGPNYSGKGVWIRTLSGLEDPQCGKISLNGIDTQNLSAEEWTRSRMKIAYLHEDTALLSAANGLINVLAPALYHQLDKTLKKSLLTEKALELLEEIDPDINLDELPAYISKDHQYKIAVARALLLEPDVLVLNNPFAHFNSDSKYKFQAFLKNQIKKGLSILFITHDVHYAIDISDNIIFASKENLLQFDSKQALLNCNIPIVREFMTRPENQAIS</sequence>
<dbReference type="InterPro" id="IPR003439">
    <property type="entry name" value="ABC_transporter-like_ATP-bd"/>
</dbReference>
<dbReference type="InterPro" id="IPR050093">
    <property type="entry name" value="ABC_SmlMolc_Importer"/>
</dbReference>
<proteinExistence type="predicted"/>
<dbReference type="PANTHER" id="PTHR42781">
    <property type="entry name" value="SPERMIDINE/PUTRESCINE IMPORT ATP-BINDING PROTEIN POTA"/>
    <property type="match status" value="1"/>
</dbReference>
<protein>
    <recommendedName>
        <fullName evidence="2">ABC transporter domain-containing protein</fullName>
    </recommendedName>
</protein>
<accession>A0A3B0W6G6</accession>
<name>A0A3B0W6G6_9ZZZZ</name>